<protein>
    <submittedName>
        <fullName evidence="2">Uncharacterized protein</fullName>
    </submittedName>
</protein>
<dbReference type="eggNOG" id="ENOG5033P70">
    <property type="taxonomic scope" value="Bacteria"/>
</dbReference>
<reference evidence="2 3" key="5">
    <citation type="journal article" date="2010" name="Appl. Environ. Microbiol.">
        <title>phrR-like gene praR of Azorhizobium caulinodans ORS571 is essential for symbiosis with Sesbania rostrata and is involved in expression of reb genes.</title>
        <authorList>
            <person name="Akiba N."/>
            <person name="Aono T."/>
            <person name="Toyazaki H."/>
            <person name="Sato S."/>
            <person name="Oyaizu H."/>
        </authorList>
    </citation>
    <scope>NUCLEOTIDE SEQUENCE [LARGE SCALE GENOMIC DNA]</scope>
    <source>
        <strain evidence="3">ATCC 43989 / DSM 5975 / JCM 20966 / LMG 6465 / NBRC 14845 / NCIMB 13405 / ORS 571</strain>
    </source>
</reference>
<feature type="compositionally biased region" description="Pro residues" evidence="1">
    <location>
        <begin position="233"/>
        <end position="258"/>
    </location>
</feature>
<reference evidence="2 3" key="4">
    <citation type="journal article" date="2009" name="Appl. Environ. Microbiol.">
        <title>Comparative genome-wide transcriptional profiling of Azorhizobium caulinodans ORS571 grown under free-living and symbiotic conditions.</title>
        <authorList>
            <person name="Tsukada S."/>
            <person name="Aono T."/>
            <person name="Akiba N."/>
            <person name="Lee KB."/>
            <person name="Liu CT."/>
            <person name="Toyazaki H."/>
            <person name="Oyaizu H."/>
        </authorList>
    </citation>
    <scope>NUCLEOTIDE SEQUENCE [LARGE SCALE GENOMIC DNA]</scope>
    <source>
        <strain evidence="3">ATCC 43989 / DSM 5975 / JCM 20966 / LMG 6465 / NBRC 14845 / NCIMB 13405 / ORS 571</strain>
    </source>
</reference>
<feature type="region of interest" description="Disordered" evidence="1">
    <location>
        <begin position="231"/>
        <end position="258"/>
    </location>
</feature>
<dbReference type="STRING" id="438753.AZC_2752"/>
<gene>
    <name evidence="2" type="ordered locus">AZC_2752</name>
</gene>
<dbReference type="Proteomes" id="UP000000270">
    <property type="component" value="Chromosome"/>
</dbReference>
<reference evidence="3" key="2">
    <citation type="submission" date="2007-04" db="EMBL/GenBank/DDBJ databases">
        <title>Complete genome sequence of the nitrogen-fixing bacterium Azorhizobium caulinodans ORS571.</title>
        <authorList>
            <person name="Lee K.B."/>
            <person name="Backer P.D."/>
            <person name="Aono T."/>
            <person name="Liu C.T."/>
            <person name="Suzuki S."/>
            <person name="Suzuki T."/>
            <person name="Kaneko T."/>
            <person name="Yamada M."/>
            <person name="Tabata S."/>
            <person name="Kupfer D.M."/>
            <person name="Najar F.Z."/>
            <person name="Wiley G.B."/>
            <person name="Roe B."/>
            <person name="Binnewies T."/>
            <person name="Ussery D."/>
            <person name="Vereecke D."/>
            <person name="Gevers D."/>
            <person name="Holsters M."/>
            <person name="Oyaizu H."/>
        </authorList>
    </citation>
    <scope>NUCLEOTIDE SEQUENCE [LARGE SCALE GENOMIC DNA]</scope>
    <source>
        <strain evidence="3">ATCC 43989 / DSM 5975 / JCM 20966 / LMG 6465 / NBRC 14845 / NCIMB 13405 / ORS 571</strain>
    </source>
</reference>
<evidence type="ECO:0000256" key="1">
    <source>
        <dbReference type="SAM" id="MobiDB-lite"/>
    </source>
</evidence>
<dbReference type="HOGENOM" id="CLU_1076246_0_0_5"/>
<feature type="region of interest" description="Disordered" evidence="1">
    <location>
        <begin position="1"/>
        <end position="39"/>
    </location>
</feature>
<evidence type="ECO:0000313" key="2">
    <source>
        <dbReference type="EMBL" id="BAF88750.1"/>
    </source>
</evidence>
<keyword evidence="3" id="KW-1185">Reference proteome</keyword>
<proteinExistence type="predicted"/>
<evidence type="ECO:0000313" key="3">
    <source>
        <dbReference type="Proteomes" id="UP000000270"/>
    </source>
</evidence>
<dbReference type="KEGG" id="azc:AZC_2752"/>
<organism evidence="2 3">
    <name type="scientific">Azorhizobium caulinodans (strain ATCC 43989 / DSM 5975 / JCM 20966 / LMG 6465 / NBRC 14845 / NCIMB 13405 / ORS 571)</name>
    <dbReference type="NCBI Taxonomy" id="438753"/>
    <lineage>
        <taxon>Bacteria</taxon>
        <taxon>Pseudomonadati</taxon>
        <taxon>Pseudomonadota</taxon>
        <taxon>Alphaproteobacteria</taxon>
        <taxon>Hyphomicrobiales</taxon>
        <taxon>Xanthobacteraceae</taxon>
        <taxon>Azorhizobium</taxon>
    </lineage>
</organism>
<reference evidence="2 3" key="3">
    <citation type="journal article" date="2008" name="BMC Genomics">
        <title>The genome of the versatile nitrogen fixer Azorhizobium caulinodans ORS571.</title>
        <authorList>
            <person name="Lee KB."/>
            <person name="Backer P.D."/>
            <person name="Aono T."/>
            <person name="Liu CT."/>
            <person name="Suzuki S."/>
            <person name="Suzuki T."/>
            <person name="Kaneko T."/>
            <person name="Yamada M."/>
            <person name="Tabata S."/>
            <person name="Kupfer D.M."/>
            <person name="Najar F.Z."/>
            <person name="Wiley G.B."/>
            <person name="Roe B."/>
            <person name="Binnewies T.T."/>
            <person name="Ussery D.W."/>
            <person name="D'Haeze W."/>
            <person name="Herder J.D."/>
            <person name="Gevers D."/>
            <person name="Vereecke D."/>
            <person name="Holsters M."/>
            <person name="Oyaizu H."/>
        </authorList>
    </citation>
    <scope>NUCLEOTIDE SEQUENCE [LARGE SCALE GENOMIC DNA]</scope>
    <source>
        <strain evidence="3">ATCC 43989 / DSM 5975 / JCM 20966 / LMG 6465 / NBRC 14845 / NCIMB 13405 / ORS 571</strain>
    </source>
</reference>
<name>A8I973_AZOC5</name>
<feature type="region of interest" description="Disordered" evidence="1">
    <location>
        <begin position="97"/>
        <end position="132"/>
    </location>
</feature>
<reference evidence="2 3" key="6">
    <citation type="journal article" date="2011" name="Appl. Environ. Microbiol.">
        <title>Involvement of the azorhizobial chromosome partition gene (parA) in the onset of bacteroid differentiation during Sesbania rostrata stem nodule development.</title>
        <authorList>
            <person name="Liu CT."/>
            <person name="Lee KB."/>
            <person name="Wang YS."/>
            <person name="Peng MH."/>
            <person name="Lee KT."/>
            <person name="Suzuki S."/>
            <person name="Suzuki T."/>
            <person name="Oyaizu H."/>
        </authorList>
    </citation>
    <scope>NUCLEOTIDE SEQUENCE [LARGE SCALE GENOMIC DNA]</scope>
    <source>
        <strain evidence="3">ATCC 43989 / DSM 5975 / JCM 20966 / LMG 6465 / NBRC 14845 / NCIMB 13405 / ORS 571</strain>
    </source>
</reference>
<dbReference type="EMBL" id="AP009384">
    <property type="protein sequence ID" value="BAF88750.1"/>
    <property type="molecule type" value="Genomic_DNA"/>
</dbReference>
<sequence>MPSPECIRALPTRARKHPVTKSPGAATSGKSLTFGSKPVPSGWLSSNDGMQDVTATRNAGLVALFMGAGIAGYVTASAHADPSEGLERPALQQRVADATGLPPGGPDRSSPGAEGPSGRLPPRPPLHGLPPFPPPLALATMLNAQETAIGIRSDQLDVWRDYADAVQALMALPPPPKDEPAARTDAFARPAEMAARVQASGKKAAAVLAALDKLKAKLTAEQLDRAKVFEAQLPPPPPFPSAAPGLPPLRLPPPGVPG</sequence>
<reference evidence="2 3" key="1">
    <citation type="journal article" date="2007" name="Appl. Environ. Microbiol.">
        <title>Rhizobial factors required for stem nodule maturation and maintenance in Sesbania rostrata-Azorhizobium caulinodans ORS571 symbiosis.</title>
        <authorList>
            <person name="Suzuki S."/>
            <person name="Aono T."/>
            <person name="Lee KB."/>
            <person name="Suzuki T."/>
            <person name="Liu CT."/>
            <person name="Miwa H."/>
            <person name="Wakao S."/>
            <person name="Iki T."/>
            <person name="Oyaizu H."/>
        </authorList>
    </citation>
    <scope>NUCLEOTIDE SEQUENCE [LARGE SCALE GENOMIC DNA]</scope>
    <source>
        <strain evidence="3">ATCC 43989 / DSM 5975 / JCM 20966 / LMG 6465 / NBRC 14845 / NCIMB 13405 / ORS 571</strain>
    </source>
</reference>
<feature type="compositionally biased region" description="Pro residues" evidence="1">
    <location>
        <begin position="119"/>
        <end position="132"/>
    </location>
</feature>
<dbReference type="AlphaFoldDB" id="A8I973"/>
<accession>A8I973</accession>